<name>A0A5N5UZZ3_MYCPH</name>
<dbReference type="PROSITE" id="PS51257">
    <property type="entry name" value="PROKAR_LIPOPROTEIN"/>
    <property type="match status" value="1"/>
</dbReference>
<accession>A0A5N5UZZ3</accession>
<dbReference type="EMBL" id="ANBP01000028">
    <property type="protein sequence ID" value="KAB7753820.1"/>
    <property type="molecule type" value="Genomic_DNA"/>
</dbReference>
<dbReference type="AlphaFoldDB" id="A0A5N5UZZ3"/>
<gene>
    <name evidence="2" type="ORF">MPHL21000_17755</name>
</gene>
<proteinExistence type="predicted"/>
<feature type="signal peptide" evidence="1">
    <location>
        <begin position="1"/>
        <end position="20"/>
    </location>
</feature>
<feature type="chain" id="PRO_5038554179" evidence="1">
    <location>
        <begin position="21"/>
        <end position="296"/>
    </location>
</feature>
<comment type="caution">
    <text evidence="2">The sequence shown here is derived from an EMBL/GenBank/DDBJ whole genome shotgun (WGS) entry which is preliminary data.</text>
</comment>
<keyword evidence="3" id="KW-1185">Reference proteome</keyword>
<evidence type="ECO:0000256" key="1">
    <source>
        <dbReference type="SAM" id="SignalP"/>
    </source>
</evidence>
<sequence>MRPGVLIAILIALFGTGCTADRSAEAAEIRAAVPTLPGVASSDVSYINDFENGANLWIELDMTDATEAQIAAAAQRVNHLKGDAFDSHRQKTTVTVAPRAVVSYDGRLDPSTVAANASLVRAVRAHSDAGSIRWLEIDGRSRLEVWSSADPDRDAATALAAEGGSETLYIRSADPARHSSWEVTTPLSVTDFEALVRQRDRLPAALLWVGVDSGRISGLSVNLGAPATAYANLAAVIEELQPSREHPVQIEWRLDGAAPHEVGRITVCAEAADSAVPAAGFADLSDRLAAQFSACA</sequence>
<reference evidence="2 3" key="1">
    <citation type="submission" date="2012-10" db="EMBL/GenBank/DDBJ databases">
        <title>The draft sequence of the Mycobacterium pheli genome.</title>
        <authorList>
            <person name="Pettersson B.M.F."/>
            <person name="Das S."/>
            <person name="Dasgupta S."/>
            <person name="Bhattacharya A."/>
            <person name="Kirsebom L.A."/>
        </authorList>
    </citation>
    <scope>NUCLEOTIDE SEQUENCE [LARGE SCALE GENOMIC DNA]</scope>
    <source>
        <strain evidence="2 3">CCUG 21000</strain>
    </source>
</reference>
<evidence type="ECO:0000313" key="3">
    <source>
        <dbReference type="Proteomes" id="UP000325690"/>
    </source>
</evidence>
<organism evidence="2 3">
    <name type="scientific">Mycolicibacterium phlei DSM 43239 = CCUG 21000</name>
    <dbReference type="NCBI Taxonomy" id="1226750"/>
    <lineage>
        <taxon>Bacteria</taxon>
        <taxon>Bacillati</taxon>
        <taxon>Actinomycetota</taxon>
        <taxon>Actinomycetes</taxon>
        <taxon>Mycobacteriales</taxon>
        <taxon>Mycobacteriaceae</taxon>
        <taxon>Mycolicibacterium</taxon>
    </lineage>
</organism>
<evidence type="ECO:0000313" key="2">
    <source>
        <dbReference type="EMBL" id="KAB7753820.1"/>
    </source>
</evidence>
<dbReference type="Proteomes" id="UP000325690">
    <property type="component" value="Unassembled WGS sequence"/>
</dbReference>
<keyword evidence="1" id="KW-0732">Signal</keyword>
<protein>
    <submittedName>
        <fullName evidence="2">Uncharacterized protein</fullName>
    </submittedName>
</protein>